<feature type="region of interest" description="Disordered" evidence="1">
    <location>
        <begin position="152"/>
        <end position="178"/>
    </location>
</feature>
<name>A0A5B2WLM0_9PSEU</name>
<reference evidence="3 4" key="1">
    <citation type="submission" date="2019-09" db="EMBL/GenBank/DDBJ databases">
        <title>Goodfellowia gen. nov., a new genus of the Pseudonocardineae related to Actinoalloteichus, containing Goodfellowia coeruleoviolacea gen. nov., comb. nov. gen. nov., comb. nov.</title>
        <authorList>
            <person name="Labeda D."/>
        </authorList>
    </citation>
    <scope>NUCLEOTIDE SEQUENCE [LARGE SCALE GENOMIC DNA]</scope>
    <source>
        <strain evidence="3 4">AN110305</strain>
    </source>
</reference>
<organism evidence="3 4">
    <name type="scientific">Solihabitans fulvus</name>
    <dbReference type="NCBI Taxonomy" id="1892852"/>
    <lineage>
        <taxon>Bacteria</taxon>
        <taxon>Bacillati</taxon>
        <taxon>Actinomycetota</taxon>
        <taxon>Actinomycetes</taxon>
        <taxon>Pseudonocardiales</taxon>
        <taxon>Pseudonocardiaceae</taxon>
        <taxon>Solihabitans</taxon>
    </lineage>
</organism>
<dbReference type="Proteomes" id="UP000323454">
    <property type="component" value="Unassembled WGS sequence"/>
</dbReference>
<evidence type="ECO:0000259" key="2">
    <source>
        <dbReference type="Pfam" id="PF13592"/>
    </source>
</evidence>
<protein>
    <submittedName>
        <fullName evidence="3">Helix-turn-helix domain-containing protein</fullName>
    </submittedName>
</protein>
<dbReference type="Pfam" id="PF13384">
    <property type="entry name" value="HTH_23"/>
    <property type="match status" value="1"/>
</dbReference>
<accession>A0A5B2WLM0</accession>
<dbReference type="EMBL" id="VUOB01000073">
    <property type="protein sequence ID" value="KAA2252671.1"/>
    <property type="molecule type" value="Genomic_DNA"/>
</dbReference>
<dbReference type="OrthoDB" id="8479510at2"/>
<evidence type="ECO:0000313" key="3">
    <source>
        <dbReference type="EMBL" id="KAA2252671.1"/>
    </source>
</evidence>
<evidence type="ECO:0000256" key="1">
    <source>
        <dbReference type="SAM" id="MobiDB-lite"/>
    </source>
</evidence>
<comment type="caution">
    <text evidence="3">The sequence shown here is derived from an EMBL/GenBank/DDBJ whole genome shotgun (WGS) entry which is preliminary data.</text>
</comment>
<dbReference type="SUPFAM" id="SSF46689">
    <property type="entry name" value="Homeodomain-like"/>
    <property type="match status" value="1"/>
</dbReference>
<proteinExistence type="predicted"/>
<reference evidence="3 4" key="2">
    <citation type="submission" date="2019-09" db="EMBL/GenBank/DDBJ databases">
        <authorList>
            <person name="Jin C."/>
        </authorList>
    </citation>
    <scope>NUCLEOTIDE SEQUENCE [LARGE SCALE GENOMIC DNA]</scope>
    <source>
        <strain evidence="3 4">AN110305</strain>
    </source>
</reference>
<dbReference type="Pfam" id="PF13592">
    <property type="entry name" value="HTH_33"/>
    <property type="match status" value="1"/>
</dbReference>
<feature type="domain" description="Winged helix-turn helix" evidence="2">
    <location>
        <begin position="96"/>
        <end position="153"/>
    </location>
</feature>
<gene>
    <name evidence="3" type="ORF">F0L68_34695</name>
</gene>
<keyword evidence="4" id="KW-1185">Reference proteome</keyword>
<dbReference type="AlphaFoldDB" id="A0A5B2WLM0"/>
<dbReference type="InterPro" id="IPR009057">
    <property type="entry name" value="Homeodomain-like_sf"/>
</dbReference>
<sequence>MKLGGLTRSERLERERLRLVAAELFSQEIPQAEIARMLGVSAQAVNHWHQTWTSGGREALLSTGPSGARSYLDEDQITQLRRALDQGPRQHGWDSDRWTLARIRRLIIELTGVTYRGVDGVWRLLHRMGWSCQLPQTPALERDEEAITAWRTQTWPQAKDPPATPGHGCVSRTRPGPR</sequence>
<dbReference type="InterPro" id="IPR025959">
    <property type="entry name" value="Winged_HTH_dom"/>
</dbReference>
<evidence type="ECO:0000313" key="4">
    <source>
        <dbReference type="Proteomes" id="UP000323454"/>
    </source>
</evidence>